<protein>
    <submittedName>
        <fullName evidence="1">HAD-IIB family hydrolase</fullName>
    </submittedName>
</protein>
<sequence length="264" mass="28945">MKYPYLYCDIDGTLADKSVISQENGAALAKYRQAGGKLGLATGRVELITESYAKQLAVDLPCILYNGAAVYDFSRHTFLHTETVDTADVLAMMELGMGAYPQVSVEICPGGPTVLANPNGVEDEFITREQQPFVYGRAEDCERIIKLMFYGEPQQLKQVEAAILPAFGEKYRILFSQPVYLEVLPKAAGKESALAWISQNLHLPLEQICAMGDFDNDVGMISLAGLGAAPADAPERVKEKADFISDAHDCHAAVRLVEYLMELE</sequence>
<reference evidence="1" key="1">
    <citation type="submission" date="2020-10" db="EMBL/GenBank/DDBJ databases">
        <authorList>
            <person name="Gilroy R."/>
        </authorList>
    </citation>
    <scope>NUCLEOTIDE SEQUENCE</scope>
    <source>
        <strain evidence="1">4509</strain>
    </source>
</reference>
<dbReference type="GO" id="GO:0000287">
    <property type="term" value="F:magnesium ion binding"/>
    <property type="evidence" value="ECO:0007669"/>
    <property type="project" value="TreeGrafter"/>
</dbReference>
<evidence type="ECO:0000313" key="1">
    <source>
        <dbReference type="EMBL" id="HIU41959.1"/>
    </source>
</evidence>
<dbReference type="GO" id="GO:0005829">
    <property type="term" value="C:cytosol"/>
    <property type="evidence" value="ECO:0007669"/>
    <property type="project" value="TreeGrafter"/>
</dbReference>
<dbReference type="SFLD" id="SFLDS00003">
    <property type="entry name" value="Haloacid_Dehalogenase"/>
    <property type="match status" value="1"/>
</dbReference>
<dbReference type="InterPro" id="IPR006379">
    <property type="entry name" value="HAD-SF_hydro_IIB"/>
</dbReference>
<organism evidence="1 2">
    <name type="scientific">Candidatus Egerieicola faecale</name>
    <dbReference type="NCBI Taxonomy" id="2840774"/>
    <lineage>
        <taxon>Bacteria</taxon>
        <taxon>Bacillati</taxon>
        <taxon>Bacillota</taxon>
        <taxon>Clostridia</taxon>
        <taxon>Eubacteriales</taxon>
        <taxon>Oscillospiraceae</taxon>
        <taxon>Oscillospiraceae incertae sedis</taxon>
        <taxon>Candidatus Egerieicola</taxon>
    </lineage>
</organism>
<dbReference type="PANTHER" id="PTHR10000:SF8">
    <property type="entry name" value="HAD SUPERFAMILY HYDROLASE-LIKE, TYPE 3"/>
    <property type="match status" value="1"/>
</dbReference>
<dbReference type="SFLD" id="SFLDG01140">
    <property type="entry name" value="C2.B:_Phosphomannomutase_and_P"/>
    <property type="match status" value="1"/>
</dbReference>
<reference evidence="1" key="2">
    <citation type="journal article" date="2021" name="PeerJ">
        <title>Extensive microbial diversity within the chicken gut microbiome revealed by metagenomics and culture.</title>
        <authorList>
            <person name="Gilroy R."/>
            <person name="Ravi A."/>
            <person name="Getino M."/>
            <person name="Pursley I."/>
            <person name="Horton D.L."/>
            <person name="Alikhan N.F."/>
            <person name="Baker D."/>
            <person name="Gharbi K."/>
            <person name="Hall N."/>
            <person name="Watson M."/>
            <person name="Adriaenssens E.M."/>
            <person name="Foster-Nyarko E."/>
            <person name="Jarju S."/>
            <person name="Secka A."/>
            <person name="Antonio M."/>
            <person name="Oren A."/>
            <person name="Chaudhuri R.R."/>
            <person name="La Ragione R."/>
            <person name="Hildebrand F."/>
            <person name="Pallen M.J."/>
        </authorList>
    </citation>
    <scope>NUCLEOTIDE SEQUENCE</scope>
    <source>
        <strain evidence="1">4509</strain>
    </source>
</reference>
<keyword evidence="1" id="KW-0378">Hydrolase</keyword>
<dbReference type="NCBIfam" id="TIGR01484">
    <property type="entry name" value="HAD-SF-IIB"/>
    <property type="match status" value="1"/>
</dbReference>
<name>A0A9D1ITX3_9FIRM</name>
<dbReference type="InterPro" id="IPR023214">
    <property type="entry name" value="HAD_sf"/>
</dbReference>
<dbReference type="Pfam" id="PF08282">
    <property type="entry name" value="Hydrolase_3"/>
    <property type="match status" value="1"/>
</dbReference>
<dbReference type="SUPFAM" id="SSF56784">
    <property type="entry name" value="HAD-like"/>
    <property type="match status" value="1"/>
</dbReference>
<comment type="caution">
    <text evidence="1">The sequence shown here is derived from an EMBL/GenBank/DDBJ whole genome shotgun (WGS) entry which is preliminary data.</text>
</comment>
<dbReference type="PANTHER" id="PTHR10000">
    <property type="entry name" value="PHOSPHOSERINE PHOSPHATASE"/>
    <property type="match status" value="1"/>
</dbReference>
<evidence type="ECO:0000313" key="2">
    <source>
        <dbReference type="Proteomes" id="UP000824082"/>
    </source>
</evidence>
<dbReference type="Proteomes" id="UP000824082">
    <property type="component" value="Unassembled WGS sequence"/>
</dbReference>
<dbReference type="AlphaFoldDB" id="A0A9D1ITX3"/>
<gene>
    <name evidence="1" type="ORF">IAD19_05340</name>
</gene>
<dbReference type="EMBL" id="DVMX01000103">
    <property type="protein sequence ID" value="HIU41959.1"/>
    <property type="molecule type" value="Genomic_DNA"/>
</dbReference>
<dbReference type="Gene3D" id="3.40.50.1000">
    <property type="entry name" value="HAD superfamily/HAD-like"/>
    <property type="match status" value="1"/>
</dbReference>
<dbReference type="GO" id="GO:0016791">
    <property type="term" value="F:phosphatase activity"/>
    <property type="evidence" value="ECO:0007669"/>
    <property type="project" value="UniProtKB-ARBA"/>
</dbReference>
<accession>A0A9D1ITX3</accession>
<proteinExistence type="predicted"/>
<dbReference type="Gene3D" id="3.30.1240.10">
    <property type="match status" value="1"/>
</dbReference>
<dbReference type="InterPro" id="IPR036412">
    <property type="entry name" value="HAD-like_sf"/>
</dbReference>